<comment type="caution">
    <text evidence="4">The sequence shown here is derived from an EMBL/GenBank/DDBJ whole genome shotgun (WGS) entry which is preliminary data.</text>
</comment>
<gene>
    <name evidence="3" type="ORF">BJG266_LOCUS27480</name>
    <name evidence="4" type="ORF">QVE165_LOCUS26835</name>
</gene>
<sequence length="740" mass="85830">MFFLLLFLYSVYSVSSLSNQEDLTISKYSQIGCLILRSDKQFLVNNIQENHLLPYQTLSSSHMTIELCFRLCRQWTILLSNNQTNCICLYTINKPYEFNRYLGEFSSINNCTSNDIQIYSLTENIYLLPTLLSQRSDDWSFDGCYYLDSLETIQANIKLINMNFIQALDSCRKHCETIPVTNHFSYFLSRKKSCYCLPIKYFQKTKIIAIRKPLIHCSFLPNICQGFINSCRKYSYEVNSNSLIKIDVHHYCLSTDMISLIFDRIFNMCLKSILIHTPTNISILYSNYKCLPLIIKTFEQWNYFIQSSWITYTKIILSIDRNSTYIFNDLFQYNNLTLISNELCISIMRTSSNNISYELISCSNVYTPAYILCAQKPFQSTSSYEEDFQIIHNQTETSTINEILSCPENFVLFNKICYYIHTSFVYNTLDSERLCYNQSINSTLVKFDSQERGNINVTKFLGRTFSDILLEFFYYILEKQLSIQSKYDLNKRNSLRLLIGDKNDPKECFLRYFQRSAGGFVVLHRCSNGGYPVCQTEPIRTKIISINQTISIVNDSTIETTTTTTEIILFNSTNKTIISSINENDTTNFSIIADEDLVNNETGVDFQSYNNVSIQTIRKHSKYQPLILILTGPILGLILLFTGFSLLIWQIRQNRKSRSNRSSIVGARRTNRSSTTVTINDIPNTPTVLYTRFNRPHVPLFETDPLLPSDNLFPNDDRIELLSANRVQIIDDELLSVNLK</sequence>
<dbReference type="Proteomes" id="UP000663877">
    <property type="component" value="Unassembled WGS sequence"/>
</dbReference>
<organism evidence="4 5">
    <name type="scientific">Adineta steineri</name>
    <dbReference type="NCBI Taxonomy" id="433720"/>
    <lineage>
        <taxon>Eukaryota</taxon>
        <taxon>Metazoa</taxon>
        <taxon>Spiralia</taxon>
        <taxon>Gnathifera</taxon>
        <taxon>Rotifera</taxon>
        <taxon>Eurotatoria</taxon>
        <taxon>Bdelloidea</taxon>
        <taxon>Adinetida</taxon>
        <taxon>Adinetidae</taxon>
        <taxon>Adineta</taxon>
    </lineage>
</organism>
<keyword evidence="5" id="KW-1185">Reference proteome</keyword>
<evidence type="ECO:0000256" key="2">
    <source>
        <dbReference type="SAM" id="SignalP"/>
    </source>
</evidence>
<feature type="chain" id="PRO_5036226471" evidence="2">
    <location>
        <begin position="17"/>
        <end position="740"/>
    </location>
</feature>
<keyword evidence="2" id="KW-0732">Signal</keyword>
<reference evidence="4" key="1">
    <citation type="submission" date="2021-02" db="EMBL/GenBank/DDBJ databases">
        <authorList>
            <person name="Nowell W R."/>
        </authorList>
    </citation>
    <scope>NUCLEOTIDE SEQUENCE</scope>
</reference>
<dbReference type="EMBL" id="CAJNOM010000201">
    <property type="protein sequence ID" value="CAF1219851.1"/>
    <property type="molecule type" value="Genomic_DNA"/>
</dbReference>
<keyword evidence="1" id="KW-0812">Transmembrane</keyword>
<dbReference type="OrthoDB" id="10000522at2759"/>
<protein>
    <submittedName>
        <fullName evidence="4">Uncharacterized protein</fullName>
    </submittedName>
</protein>
<feature type="transmembrane region" description="Helical" evidence="1">
    <location>
        <begin position="626"/>
        <end position="649"/>
    </location>
</feature>
<feature type="signal peptide" evidence="2">
    <location>
        <begin position="1"/>
        <end position="16"/>
    </location>
</feature>
<accession>A0A814XSI5</accession>
<dbReference type="InterPro" id="IPR016187">
    <property type="entry name" value="CTDL_fold"/>
</dbReference>
<dbReference type="Proteomes" id="UP000663832">
    <property type="component" value="Unassembled WGS sequence"/>
</dbReference>
<evidence type="ECO:0000313" key="4">
    <source>
        <dbReference type="EMBL" id="CAF1219851.1"/>
    </source>
</evidence>
<keyword evidence="1" id="KW-1133">Transmembrane helix</keyword>
<proteinExistence type="predicted"/>
<dbReference type="AlphaFoldDB" id="A0A814XSI5"/>
<name>A0A814XSI5_9BILA</name>
<evidence type="ECO:0000313" key="3">
    <source>
        <dbReference type="EMBL" id="CAF1211793.1"/>
    </source>
</evidence>
<dbReference type="EMBL" id="CAJNOI010000255">
    <property type="protein sequence ID" value="CAF1211793.1"/>
    <property type="molecule type" value="Genomic_DNA"/>
</dbReference>
<evidence type="ECO:0000313" key="5">
    <source>
        <dbReference type="Proteomes" id="UP000663832"/>
    </source>
</evidence>
<dbReference type="SUPFAM" id="SSF56436">
    <property type="entry name" value="C-type lectin-like"/>
    <property type="match status" value="1"/>
</dbReference>
<keyword evidence="1" id="KW-0472">Membrane</keyword>
<evidence type="ECO:0000256" key="1">
    <source>
        <dbReference type="SAM" id="Phobius"/>
    </source>
</evidence>